<feature type="compositionally biased region" description="Basic and acidic residues" evidence="1">
    <location>
        <begin position="136"/>
        <end position="154"/>
    </location>
</feature>
<feature type="region of interest" description="Disordered" evidence="1">
    <location>
        <begin position="1"/>
        <end position="89"/>
    </location>
</feature>
<keyword evidence="3" id="KW-1185">Reference proteome</keyword>
<dbReference type="PANTHER" id="PTHR46767">
    <property type="entry name" value="LIM DOMAIN ONLY PROTEIN 7"/>
    <property type="match status" value="1"/>
</dbReference>
<dbReference type="PANTHER" id="PTHR46767:SF1">
    <property type="entry name" value="LIM DOMAIN ONLY PROTEIN 7"/>
    <property type="match status" value="1"/>
</dbReference>
<dbReference type="AlphaFoldDB" id="A0AA47P3K1"/>
<protein>
    <submittedName>
        <fullName evidence="2">LIM domain only protein 7</fullName>
    </submittedName>
</protein>
<evidence type="ECO:0000313" key="2">
    <source>
        <dbReference type="EMBL" id="KAK0146433.1"/>
    </source>
</evidence>
<dbReference type="GO" id="GO:0023051">
    <property type="term" value="P:regulation of signaling"/>
    <property type="evidence" value="ECO:0007669"/>
    <property type="project" value="InterPro"/>
</dbReference>
<accession>A0AA47P3K1</accession>
<feature type="region of interest" description="Disordered" evidence="1">
    <location>
        <begin position="94"/>
        <end position="113"/>
    </location>
</feature>
<dbReference type="InterPro" id="IPR029978">
    <property type="entry name" value="LMO-7"/>
</dbReference>
<feature type="compositionally biased region" description="Low complexity" evidence="1">
    <location>
        <begin position="247"/>
        <end position="260"/>
    </location>
</feature>
<feature type="region of interest" description="Disordered" evidence="1">
    <location>
        <begin position="209"/>
        <end position="345"/>
    </location>
</feature>
<feature type="compositionally biased region" description="Acidic residues" evidence="1">
    <location>
        <begin position="155"/>
        <end position="165"/>
    </location>
</feature>
<sequence length="560" mass="60506">MPSVITSDRRAGNDNRSGMAAGPSDASGEGQASRSDSPAPGLQWACEYGSGSDSDAERPDPDLVLDDLASRRFHSPSPAPPTNFAMPISPAVGRGAATAAKAAAGPGGDPCDVQVQEVVSSSSGGGSNSRLASVRVDQRRPLSADSLFRDRYGNSDEEDEDDEVGYADPVQDDLYSRKVGLAGQPAGNTPYDKFLPKFWTPEEDAHIQKIKLGSQRRPWYRKMQGFSPKKSGSSSDDSDSDVNPWLSSRHSPFGSSPSHSHTPDASTSTTHVVGKSPHPPPHTSPPPPKIQLPYTECTPPVYARMDPTSGPKLVKCVRRPLLGRQDPREPPDPVDYESIAPDLSNDDMFSRRTQAFQSNTQLAMLKTQLSPSRTRRHLFSSQPELNIVTQAHVHRGRGAGAMAAATAAAPATEPEESYPDIEQDDVVFRMASLEQARRQRPLSGAPDNYAPMPVPEPWALPPDLQARLLCPPCPLSHREATHRRDRAAIGKKADPVADDMVARKLAACSEGGGAPRSLSVPSVPAACSEGDLRKWRSIRESGQLRFKKRLMVERLAAMRM</sequence>
<name>A0AA47P3K1_MERPO</name>
<proteinExistence type="predicted"/>
<feature type="region of interest" description="Disordered" evidence="1">
    <location>
        <begin position="118"/>
        <end position="196"/>
    </location>
</feature>
<dbReference type="Proteomes" id="UP001174136">
    <property type="component" value="Unassembled WGS sequence"/>
</dbReference>
<evidence type="ECO:0000313" key="3">
    <source>
        <dbReference type="Proteomes" id="UP001174136"/>
    </source>
</evidence>
<feature type="compositionally biased region" description="Pro residues" evidence="1">
    <location>
        <begin position="277"/>
        <end position="290"/>
    </location>
</feature>
<evidence type="ECO:0000256" key="1">
    <source>
        <dbReference type="SAM" id="MobiDB-lite"/>
    </source>
</evidence>
<dbReference type="GO" id="GO:0030155">
    <property type="term" value="P:regulation of cell adhesion"/>
    <property type="evidence" value="ECO:0007669"/>
    <property type="project" value="InterPro"/>
</dbReference>
<dbReference type="EMBL" id="JAOPHQ010002576">
    <property type="protein sequence ID" value="KAK0146433.1"/>
    <property type="molecule type" value="Genomic_DNA"/>
</dbReference>
<reference evidence="2" key="1">
    <citation type="journal article" date="2023" name="Front. Mar. Sci.">
        <title>A new Merluccius polli reference genome to investigate the effects of global change in West African waters.</title>
        <authorList>
            <person name="Mateo J.L."/>
            <person name="Blanco-Fernandez C."/>
            <person name="Garcia-Vazquez E."/>
            <person name="Machado-Schiaffino G."/>
        </authorList>
    </citation>
    <scope>NUCLEOTIDE SEQUENCE</scope>
    <source>
        <strain evidence="2">C29</strain>
        <tissue evidence="2">Fin</tissue>
    </source>
</reference>
<feature type="compositionally biased region" description="Low complexity" evidence="1">
    <location>
        <begin position="94"/>
        <end position="104"/>
    </location>
</feature>
<organism evidence="2 3">
    <name type="scientific">Merluccius polli</name>
    <name type="common">Benguela hake</name>
    <name type="synonym">Merluccius cadenati</name>
    <dbReference type="NCBI Taxonomy" id="89951"/>
    <lineage>
        <taxon>Eukaryota</taxon>
        <taxon>Metazoa</taxon>
        <taxon>Chordata</taxon>
        <taxon>Craniata</taxon>
        <taxon>Vertebrata</taxon>
        <taxon>Euteleostomi</taxon>
        <taxon>Actinopterygii</taxon>
        <taxon>Neopterygii</taxon>
        <taxon>Teleostei</taxon>
        <taxon>Neoteleostei</taxon>
        <taxon>Acanthomorphata</taxon>
        <taxon>Zeiogadaria</taxon>
        <taxon>Gadariae</taxon>
        <taxon>Gadiformes</taxon>
        <taxon>Gadoidei</taxon>
        <taxon>Merlucciidae</taxon>
        <taxon>Merluccius</taxon>
    </lineage>
</organism>
<comment type="caution">
    <text evidence="2">The sequence shown here is derived from an EMBL/GenBank/DDBJ whole genome shotgun (WGS) entry which is preliminary data.</text>
</comment>
<gene>
    <name evidence="2" type="primary">LMO7_0</name>
    <name evidence="2" type="ORF">N1851_014245</name>
</gene>